<name>A0A9D3M5T7_ANGAN</name>
<gene>
    <name evidence="2" type="ORF">ANANG_G00184190</name>
</gene>
<protein>
    <submittedName>
        <fullName evidence="2">Uncharacterized protein</fullName>
    </submittedName>
</protein>
<dbReference type="EMBL" id="JAFIRN010000009">
    <property type="protein sequence ID" value="KAG5843032.1"/>
    <property type="molecule type" value="Genomic_DNA"/>
</dbReference>
<keyword evidence="3" id="KW-1185">Reference proteome</keyword>
<feature type="region of interest" description="Disordered" evidence="1">
    <location>
        <begin position="78"/>
        <end position="100"/>
    </location>
</feature>
<evidence type="ECO:0000256" key="1">
    <source>
        <dbReference type="SAM" id="MobiDB-lite"/>
    </source>
</evidence>
<feature type="compositionally biased region" description="Gly residues" evidence="1">
    <location>
        <begin position="89"/>
        <end position="100"/>
    </location>
</feature>
<proteinExistence type="predicted"/>
<accession>A0A9D3M5T7</accession>
<sequence length="100" mass="10291">MQAQVDYCQSSEDYLKFDGGLMEQTAPPHPHSSSAGRRCQPGRFALLGPVQGGPVQGGSGRAQLFPIDMQGNQILLYSQAPLDSSPPSAGGGAGRGGPPP</sequence>
<reference evidence="2" key="1">
    <citation type="submission" date="2021-01" db="EMBL/GenBank/DDBJ databases">
        <title>A chromosome-scale assembly of European eel, Anguilla anguilla.</title>
        <authorList>
            <person name="Henkel C."/>
            <person name="Jong-Raadsen S.A."/>
            <person name="Dufour S."/>
            <person name="Weltzien F.-A."/>
            <person name="Palstra A.P."/>
            <person name="Pelster B."/>
            <person name="Spaink H.P."/>
            <person name="Van Den Thillart G.E."/>
            <person name="Jansen H."/>
            <person name="Zahm M."/>
            <person name="Klopp C."/>
            <person name="Cedric C."/>
            <person name="Louis A."/>
            <person name="Berthelot C."/>
            <person name="Parey E."/>
            <person name="Roest Crollius H."/>
            <person name="Montfort J."/>
            <person name="Robinson-Rechavi M."/>
            <person name="Bucao C."/>
            <person name="Bouchez O."/>
            <person name="Gislard M."/>
            <person name="Lluch J."/>
            <person name="Milhes M."/>
            <person name="Lampietro C."/>
            <person name="Lopez Roques C."/>
            <person name="Donnadieu C."/>
            <person name="Braasch I."/>
            <person name="Desvignes T."/>
            <person name="Postlethwait J."/>
            <person name="Bobe J."/>
            <person name="Guiguen Y."/>
            <person name="Dirks R."/>
        </authorList>
    </citation>
    <scope>NUCLEOTIDE SEQUENCE</scope>
    <source>
        <strain evidence="2">Tag_6206</strain>
        <tissue evidence="2">Liver</tissue>
    </source>
</reference>
<comment type="caution">
    <text evidence="2">The sequence shown here is derived from an EMBL/GenBank/DDBJ whole genome shotgun (WGS) entry which is preliminary data.</text>
</comment>
<dbReference type="Proteomes" id="UP001044222">
    <property type="component" value="Chromosome 9"/>
</dbReference>
<feature type="region of interest" description="Disordered" evidence="1">
    <location>
        <begin position="19"/>
        <end position="39"/>
    </location>
</feature>
<evidence type="ECO:0000313" key="2">
    <source>
        <dbReference type="EMBL" id="KAG5843032.1"/>
    </source>
</evidence>
<organism evidence="2 3">
    <name type="scientific">Anguilla anguilla</name>
    <name type="common">European freshwater eel</name>
    <name type="synonym">Muraena anguilla</name>
    <dbReference type="NCBI Taxonomy" id="7936"/>
    <lineage>
        <taxon>Eukaryota</taxon>
        <taxon>Metazoa</taxon>
        <taxon>Chordata</taxon>
        <taxon>Craniata</taxon>
        <taxon>Vertebrata</taxon>
        <taxon>Euteleostomi</taxon>
        <taxon>Actinopterygii</taxon>
        <taxon>Neopterygii</taxon>
        <taxon>Teleostei</taxon>
        <taxon>Anguilliformes</taxon>
        <taxon>Anguillidae</taxon>
        <taxon>Anguilla</taxon>
    </lineage>
</organism>
<evidence type="ECO:0000313" key="3">
    <source>
        <dbReference type="Proteomes" id="UP001044222"/>
    </source>
</evidence>
<dbReference type="AlphaFoldDB" id="A0A9D3M5T7"/>